<dbReference type="EMBL" id="BAABJX010000020">
    <property type="protein sequence ID" value="GAA4828776.1"/>
    <property type="molecule type" value="Genomic_DNA"/>
</dbReference>
<gene>
    <name evidence="7" type="ORF">GCM10023331_12370</name>
</gene>
<feature type="transmembrane region" description="Helical" evidence="5">
    <location>
        <begin position="55"/>
        <end position="73"/>
    </location>
</feature>
<evidence type="ECO:0000259" key="6">
    <source>
        <dbReference type="Pfam" id="PF06271"/>
    </source>
</evidence>
<protein>
    <recommendedName>
        <fullName evidence="6">RDD domain-containing protein</fullName>
    </recommendedName>
</protein>
<comment type="caution">
    <text evidence="7">The sequence shown here is derived from an EMBL/GenBank/DDBJ whole genome shotgun (WGS) entry which is preliminary data.</text>
</comment>
<keyword evidence="3 5" id="KW-1133">Transmembrane helix</keyword>
<feature type="transmembrane region" description="Helical" evidence="5">
    <location>
        <begin position="157"/>
        <end position="184"/>
    </location>
</feature>
<feature type="transmembrane region" description="Helical" evidence="5">
    <location>
        <begin position="20"/>
        <end position="43"/>
    </location>
</feature>
<feature type="transmembrane region" description="Helical" evidence="5">
    <location>
        <begin position="106"/>
        <end position="126"/>
    </location>
</feature>
<evidence type="ECO:0000256" key="5">
    <source>
        <dbReference type="SAM" id="Phobius"/>
    </source>
</evidence>
<keyword evidence="2 5" id="KW-0812">Transmembrane</keyword>
<reference evidence="8" key="1">
    <citation type="journal article" date="2019" name="Int. J. Syst. Evol. Microbiol.">
        <title>The Global Catalogue of Microorganisms (GCM) 10K type strain sequencing project: providing services to taxonomists for standard genome sequencing and annotation.</title>
        <authorList>
            <consortium name="The Broad Institute Genomics Platform"/>
            <consortium name="The Broad Institute Genome Sequencing Center for Infectious Disease"/>
            <person name="Wu L."/>
            <person name="Ma J."/>
        </authorList>
    </citation>
    <scope>NUCLEOTIDE SEQUENCE [LARGE SCALE GENOMIC DNA]</scope>
    <source>
        <strain evidence="8">JCM 18326</strain>
    </source>
</reference>
<accession>A0ABP9D523</accession>
<proteinExistence type="predicted"/>
<comment type="subcellular location">
    <subcellularLocation>
        <location evidence="1">Membrane</location>
        <topology evidence="1">Multi-pass membrane protein</topology>
    </subcellularLocation>
</comment>
<name>A0ABP9D523_9BACT</name>
<evidence type="ECO:0000256" key="2">
    <source>
        <dbReference type="ARBA" id="ARBA00022692"/>
    </source>
</evidence>
<evidence type="ECO:0000313" key="8">
    <source>
        <dbReference type="Proteomes" id="UP001500298"/>
    </source>
</evidence>
<dbReference type="Pfam" id="PF06271">
    <property type="entry name" value="RDD"/>
    <property type="match status" value="1"/>
</dbReference>
<dbReference type="InterPro" id="IPR010432">
    <property type="entry name" value="RDD"/>
</dbReference>
<organism evidence="7 8">
    <name type="scientific">Algivirga pacifica</name>
    <dbReference type="NCBI Taxonomy" id="1162670"/>
    <lineage>
        <taxon>Bacteria</taxon>
        <taxon>Pseudomonadati</taxon>
        <taxon>Bacteroidota</taxon>
        <taxon>Cytophagia</taxon>
        <taxon>Cytophagales</taxon>
        <taxon>Flammeovirgaceae</taxon>
        <taxon>Algivirga</taxon>
    </lineage>
</organism>
<sequence>MEALQETKPHRLERLGGAFIDHIVFTFIIGLMVSPFMIYHIIGQIGQEPQSLTDVLPPFHIYVLFVMAIGLYMSKDMVEGRGPGKRAINMQVVDVRSGLTASPFQLVVRNAFLPLWPIEVMAILILGERRLGDYIAGTQVVYYRESGVYTFNFGKSLMAYLLAVALIGIPVKGISIMLEGFMIAAEEQWQRQQQENQEEEMAMYENDFTEEGIPSDRLIHPEYAKLSLADTKYYMPDLSAGTFSLMDSFSINKFLEKYPSSISVEHDKPVQFQSADGKQLITLQLDPTSSYARWSRIRVEKQEEINEKGVRLDKESFDTGRNIHLGMTMARFRIIQGEPDFIDRKNEDGTKVTFQYIIADYNKAFNARYDNSPKFVGKYTFNKGFLESYEIGFE</sequence>
<dbReference type="RefSeq" id="WP_345370132.1">
    <property type="nucleotide sequence ID" value="NZ_BAABJX010000020.1"/>
</dbReference>
<keyword evidence="8" id="KW-1185">Reference proteome</keyword>
<evidence type="ECO:0000256" key="3">
    <source>
        <dbReference type="ARBA" id="ARBA00022989"/>
    </source>
</evidence>
<evidence type="ECO:0000256" key="4">
    <source>
        <dbReference type="ARBA" id="ARBA00023136"/>
    </source>
</evidence>
<evidence type="ECO:0000313" key="7">
    <source>
        <dbReference type="EMBL" id="GAA4828776.1"/>
    </source>
</evidence>
<keyword evidence="4 5" id="KW-0472">Membrane</keyword>
<dbReference type="Proteomes" id="UP001500298">
    <property type="component" value="Unassembled WGS sequence"/>
</dbReference>
<feature type="domain" description="RDD" evidence="6">
    <location>
        <begin position="11"/>
        <end position="128"/>
    </location>
</feature>
<evidence type="ECO:0000256" key="1">
    <source>
        <dbReference type="ARBA" id="ARBA00004141"/>
    </source>
</evidence>